<proteinExistence type="predicted"/>
<dbReference type="Proteomes" id="UP001231189">
    <property type="component" value="Unassembled WGS sequence"/>
</dbReference>
<dbReference type="Gene3D" id="3.30.160.60">
    <property type="entry name" value="Classic Zinc Finger"/>
    <property type="match status" value="1"/>
</dbReference>
<keyword evidence="5" id="KW-0221">Differentiation</keyword>
<evidence type="ECO:0000313" key="12">
    <source>
        <dbReference type="Proteomes" id="UP001231189"/>
    </source>
</evidence>
<dbReference type="InterPro" id="IPR045320">
    <property type="entry name" value="JAGGED/SL1-like"/>
</dbReference>
<protein>
    <recommendedName>
        <fullName evidence="10">C2H2-type domain-containing protein</fullName>
    </recommendedName>
</protein>
<dbReference type="PANTHER" id="PTHR45730">
    <property type="entry name" value="ZINC FINGER PROTEIN JAGGED"/>
    <property type="match status" value="1"/>
</dbReference>
<dbReference type="FunFam" id="3.30.160.60:FF:002425">
    <property type="entry name" value="Zinc finger protein STAMENLESS 1"/>
    <property type="match status" value="1"/>
</dbReference>
<keyword evidence="7" id="KW-0539">Nucleus</keyword>
<dbReference type="GO" id="GO:0048440">
    <property type="term" value="P:carpel development"/>
    <property type="evidence" value="ECO:0007669"/>
    <property type="project" value="UniProtKB-ARBA"/>
</dbReference>
<feature type="region of interest" description="Disordered" evidence="9">
    <location>
        <begin position="238"/>
        <end position="258"/>
    </location>
</feature>
<dbReference type="GO" id="GO:0048443">
    <property type="term" value="P:stamen development"/>
    <property type="evidence" value="ECO:0007669"/>
    <property type="project" value="UniProtKB-ARBA"/>
</dbReference>
<comment type="subcellular location">
    <subcellularLocation>
        <location evidence="1">Nucleus</location>
    </subcellularLocation>
</comment>
<dbReference type="SUPFAM" id="SSF57667">
    <property type="entry name" value="beta-beta-alpha zinc fingers"/>
    <property type="match status" value="1"/>
</dbReference>
<dbReference type="Pfam" id="PF13912">
    <property type="entry name" value="zf-C2H2_6"/>
    <property type="match status" value="1"/>
</dbReference>
<dbReference type="GO" id="GO:0008270">
    <property type="term" value="F:zinc ion binding"/>
    <property type="evidence" value="ECO:0007669"/>
    <property type="project" value="UniProtKB-KW"/>
</dbReference>
<evidence type="ECO:0000256" key="9">
    <source>
        <dbReference type="SAM" id="MobiDB-lite"/>
    </source>
</evidence>
<dbReference type="PROSITE" id="PS50157">
    <property type="entry name" value="ZINC_FINGER_C2H2_2"/>
    <property type="match status" value="1"/>
</dbReference>
<reference evidence="11" key="1">
    <citation type="submission" date="2023-07" db="EMBL/GenBank/DDBJ databases">
        <title>A chromosome-level genome assembly of Lolium multiflorum.</title>
        <authorList>
            <person name="Chen Y."/>
            <person name="Copetti D."/>
            <person name="Kolliker R."/>
            <person name="Studer B."/>
        </authorList>
    </citation>
    <scope>NUCLEOTIDE SEQUENCE</scope>
    <source>
        <strain evidence="11">02402/16</strain>
        <tissue evidence="11">Leaf</tissue>
    </source>
</reference>
<evidence type="ECO:0000256" key="5">
    <source>
        <dbReference type="ARBA" id="ARBA00022782"/>
    </source>
</evidence>
<dbReference type="GO" id="GO:0003700">
    <property type="term" value="F:DNA-binding transcription factor activity"/>
    <property type="evidence" value="ECO:0007669"/>
    <property type="project" value="InterPro"/>
</dbReference>
<evidence type="ECO:0000256" key="7">
    <source>
        <dbReference type="ARBA" id="ARBA00023242"/>
    </source>
</evidence>
<evidence type="ECO:0000259" key="10">
    <source>
        <dbReference type="PROSITE" id="PS50157"/>
    </source>
</evidence>
<keyword evidence="12" id="KW-1185">Reference proteome</keyword>
<evidence type="ECO:0000256" key="1">
    <source>
        <dbReference type="ARBA" id="ARBA00004123"/>
    </source>
</evidence>
<keyword evidence="3" id="KW-0479">Metal-binding</keyword>
<name>A0AAD8SNJ5_LOLMU</name>
<dbReference type="PANTHER" id="PTHR45730:SF32">
    <property type="entry name" value="ZINC FINGER PROTEIN JAGGED"/>
    <property type="match status" value="1"/>
</dbReference>
<feature type="domain" description="C2H2-type" evidence="10">
    <location>
        <begin position="87"/>
        <end position="114"/>
    </location>
</feature>
<evidence type="ECO:0000256" key="2">
    <source>
        <dbReference type="ARBA" id="ARBA00022473"/>
    </source>
</evidence>
<dbReference type="PROSITE" id="PS00028">
    <property type="entry name" value="ZINC_FINGER_C2H2_1"/>
    <property type="match status" value="1"/>
</dbReference>
<evidence type="ECO:0000313" key="11">
    <source>
        <dbReference type="EMBL" id="KAK1660919.1"/>
    </source>
</evidence>
<dbReference type="EMBL" id="JAUUTY010000003">
    <property type="protein sequence ID" value="KAK1660919.1"/>
    <property type="molecule type" value="Genomic_DNA"/>
</dbReference>
<organism evidence="11 12">
    <name type="scientific">Lolium multiflorum</name>
    <name type="common">Italian ryegrass</name>
    <name type="synonym">Lolium perenne subsp. multiflorum</name>
    <dbReference type="NCBI Taxonomy" id="4521"/>
    <lineage>
        <taxon>Eukaryota</taxon>
        <taxon>Viridiplantae</taxon>
        <taxon>Streptophyta</taxon>
        <taxon>Embryophyta</taxon>
        <taxon>Tracheophyta</taxon>
        <taxon>Spermatophyta</taxon>
        <taxon>Magnoliopsida</taxon>
        <taxon>Liliopsida</taxon>
        <taxon>Poales</taxon>
        <taxon>Poaceae</taxon>
        <taxon>BOP clade</taxon>
        <taxon>Pooideae</taxon>
        <taxon>Poodae</taxon>
        <taxon>Poeae</taxon>
        <taxon>Poeae Chloroplast Group 2 (Poeae type)</taxon>
        <taxon>Loliodinae</taxon>
        <taxon>Loliinae</taxon>
        <taxon>Lolium</taxon>
    </lineage>
</organism>
<accession>A0AAD8SNJ5</accession>
<sequence>MHAPVGPLAGHLLCLCMPFSTKYPATPGLCKRRQEGSPLDLNNLPEEYASKQAYVESSTTTAASSAADPTRIKKKSLGGNDEAGKVYECRFCSLKFGKSQALGGHMNRHRQERETETLNRARQLVFGNETLSAVGAQMSFRDVNMGGTPPSAVLGGGGFRGGVNGGGGGGVMGDQLYQPFRPVHPRVSSPPYHYLYSTPPSAMHPMSYPATHPAPPRQQTAASVGDYVIGHAVSPGDALMQQQQQQPRRPSGFSCFGAPFSTPPPTTVAANGHPDHGSCNCSFGCSGHPQQKC</sequence>
<dbReference type="InterPro" id="IPR013087">
    <property type="entry name" value="Znf_C2H2_type"/>
</dbReference>
<dbReference type="GO" id="GO:0005634">
    <property type="term" value="C:nucleus"/>
    <property type="evidence" value="ECO:0007669"/>
    <property type="project" value="UniProtKB-SubCell"/>
</dbReference>
<evidence type="ECO:0000256" key="4">
    <source>
        <dbReference type="ARBA" id="ARBA00022771"/>
    </source>
</evidence>
<evidence type="ECO:0000256" key="6">
    <source>
        <dbReference type="ARBA" id="ARBA00022833"/>
    </source>
</evidence>
<keyword evidence="6" id="KW-0862">Zinc</keyword>
<comment type="caution">
    <text evidence="11">The sequence shown here is derived from an EMBL/GenBank/DDBJ whole genome shotgun (WGS) entry which is preliminary data.</text>
</comment>
<dbReference type="AlphaFoldDB" id="A0AAD8SNJ5"/>
<keyword evidence="4 8" id="KW-0863">Zinc-finger</keyword>
<evidence type="ECO:0000256" key="3">
    <source>
        <dbReference type="ARBA" id="ARBA00022723"/>
    </source>
</evidence>
<evidence type="ECO:0000256" key="8">
    <source>
        <dbReference type="PROSITE-ProRule" id="PRU00042"/>
    </source>
</evidence>
<dbReference type="InterPro" id="IPR036236">
    <property type="entry name" value="Znf_C2H2_sf"/>
</dbReference>
<keyword evidence="2" id="KW-0217">Developmental protein</keyword>
<gene>
    <name evidence="11" type="ORF">QYE76_049078</name>
</gene>
<dbReference type="GO" id="GO:0030154">
    <property type="term" value="P:cell differentiation"/>
    <property type="evidence" value="ECO:0007669"/>
    <property type="project" value="UniProtKB-KW"/>
</dbReference>